<keyword evidence="2" id="KW-1133">Transmembrane helix</keyword>
<evidence type="ECO:0000256" key="1">
    <source>
        <dbReference type="SAM" id="MobiDB-lite"/>
    </source>
</evidence>
<dbReference type="InterPro" id="IPR027417">
    <property type="entry name" value="P-loop_NTPase"/>
</dbReference>
<dbReference type="PROSITE" id="PS50234">
    <property type="entry name" value="VWFA"/>
    <property type="match status" value="1"/>
</dbReference>
<feature type="transmembrane region" description="Helical" evidence="2">
    <location>
        <begin position="5626"/>
        <end position="5648"/>
    </location>
</feature>
<keyword evidence="2" id="KW-0812">Transmembrane</keyword>
<dbReference type="Gene3D" id="3.40.50.300">
    <property type="entry name" value="P-loop containing nucleotide triphosphate hydrolases"/>
    <property type="match status" value="1"/>
</dbReference>
<dbReference type="GO" id="GO:0016887">
    <property type="term" value="F:ATP hydrolysis activity"/>
    <property type="evidence" value="ECO:0007669"/>
    <property type="project" value="InterPro"/>
</dbReference>
<dbReference type="InterPro" id="IPR003593">
    <property type="entry name" value="AAA+_ATPase"/>
</dbReference>
<dbReference type="CDD" id="cd20336">
    <property type="entry name" value="Rcat_RBR"/>
    <property type="match status" value="1"/>
</dbReference>
<dbReference type="SMART" id="SM00382">
    <property type="entry name" value="AAA"/>
    <property type="match status" value="3"/>
</dbReference>
<dbReference type="SUPFAM" id="SSF53300">
    <property type="entry name" value="vWA-like"/>
    <property type="match status" value="1"/>
</dbReference>
<reference evidence="4" key="1">
    <citation type="submission" date="2021-05" db="EMBL/GenBank/DDBJ databases">
        <title>The genome of the haptophyte Pavlova lutheri (Diacronema luteri, Pavlovales) - a model for lipid biosynthesis in eukaryotic algae.</title>
        <authorList>
            <person name="Hulatt C.J."/>
            <person name="Posewitz M.C."/>
        </authorList>
    </citation>
    <scope>NUCLEOTIDE SEQUENCE</scope>
    <source>
        <strain evidence="4">NIVA-4/92</strain>
    </source>
</reference>
<feature type="compositionally biased region" description="Low complexity" evidence="1">
    <location>
        <begin position="4424"/>
        <end position="4463"/>
    </location>
</feature>
<dbReference type="CDD" id="cd00198">
    <property type="entry name" value="vWFA"/>
    <property type="match status" value="1"/>
</dbReference>
<dbReference type="PANTHER" id="PTHR22605:SF1">
    <property type="entry name" value="RZ-TYPE DOMAIN-CONTAINING PROTEIN"/>
    <property type="match status" value="1"/>
</dbReference>
<feature type="region of interest" description="Disordered" evidence="1">
    <location>
        <begin position="3475"/>
        <end position="3496"/>
    </location>
</feature>
<dbReference type="CDD" id="cd00009">
    <property type="entry name" value="AAA"/>
    <property type="match status" value="1"/>
</dbReference>
<evidence type="ECO:0000259" key="3">
    <source>
        <dbReference type="PROSITE" id="PS50234"/>
    </source>
</evidence>
<feature type="transmembrane region" description="Helical" evidence="2">
    <location>
        <begin position="5594"/>
        <end position="5614"/>
    </location>
</feature>
<name>A0A8J5XLW7_DIALT</name>
<feature type="compositionally biased region" description="Low complexity" evidence="1">
    <location>
        <begin position="4216"/>
        <end position="4225"/>
    </location>
</feature>
<dbReference type="InterPro" id="IPR002035">
    <property type="entry name" value="VWF_A"/>
</dbReference>
<feature type="region of interest" description="Disordered" evidence="1">
    <location>
        <begin position="4424"/>
        <end position="4469"/>
    </location>
</feature>
<feature type="region of interest" description="Disordered" evidence="1">
    <location>
        <begin position="3669"/>
        <end position="3703"/>
    </location>
</feature>
<dbReference type="SUPFAM" id="SSF52540">
    <property type="entry name" value="P-loop containing nucleoside triphosphate hydrolases"/>
    <property type="match status" value="1"/>
</dbReference>
<feature type="domain" description="VWFA" evidence="3">
    <location>
        <begin position="1979"/>
        <end position="2153"/>
    </location>
</feature>
<sequence length="5721" mass="607159">MSAQSRVAPAVHSGLEDELNEHAPPRKSTRLNFFDPSTTDLKRIFSFPFTYGAIGTCDERDPVPQGPVRRVAASECVAGAFALIEHGGYVDASTLRNKATACEEQNAVAVIVVVKPSESHADRAITDSSATLARGAAGARQRPALDHRLSIPVLYIDHARGNKLLTHLRSERKEAVASLGILSAHNGARGAAAQKGGARAPVGWFGRAVEYVASSLAPLSRLGTGPSPAALLATIINQADERITATELALALDFLNRWCSEGLALPAGEVVLALNARSVNATLGGDPALLIIAARFQKLLPELTNHADVKSKDVRAWSGQIARAVWNCLESSDFAQLLAAALWGARARESAAAQTLLPEHVFELERFVDEHPYAVEWLGDGVSACLDAGTARGTESKRAAVLLSAALWARAVCYSRGPAGVGWPAMPPLDEDDVEVWASQMLKNGVHFDVEGASLLLEAVARHVAQPTLNAIALSLPQSLYCFCYASSRFVRDASEQLATQRLRDLVLSAAAAGALDGEALAAALVAAQQLGLGGAGTEELARRLVERASSRRPREERLSCLYDMLDAIARLHAADGARAQLLDVLLRESSERAAFLSVVSIMLNVVQQVARTAGHPLCLAHASPWLARVVHDAPRLHGNGASAAPEGSFDDWFQFASAVLALMRDGRVELQRAEHDVVRALLYEACDEHVRRLRLDSSDNAVRARRAGALLRELLRAASAYALTAPVAESSAAMRTLARNLLDLLAQVGALAELGHARALSELAAAVGAGVPDDALHAALFAGVVERVVALRRGEPCNEILSFAAQLLDPRSMAVRGSAGATAGARGFARAVLERHCAQPWWPADFETAVLRVDQRVLGWLGKLATFDPPQAFVARWRRLLDAAAAWSGALSAQRVTFEDLERIHARPAYAELQRCARSADGAPLLPDADALRARLAEIAHARDELVRECSLGASAPVGTMTHGSALTVWTILDRYVVQLPDALARTAARMRVDAEWWRAVTWAELVADAHAVRVWRCEHEPQLAALEHFASRQSALFHDQLRLLRADELREDEAWDASAFFEAIDAALAALARLVERDGASFADVRASAGAVTAARAERELRVIVEWPPLARFAAGVDECVENMRTVLALLDLRAPLGALVNCLEQYAFSCAAAEDHDFAFVRALSARLDDERAMASRPMAECRNDLRRAMQLLRGDCADDAGDAGDAVGADCEDGTAGAADAFDPARAESAPSVAAAADGAAAHTDGNDAHPDDSLCSDAALARAARHLALFAALSSATNVWDFVRDKGWHGKEGFGELFRLEYANVTNLLQGEDYETTVLNQLDRAVECVATAMQARELPFEQLMRSLLSAPVVRAGAAVGFSELGEVQANIVRVRAWFTRGLGDVEGVFDEMSSVLDRGVWAFSREQGGSRADAAALSLALLRDGHDSLRGAQLDDFVRMLCFVQRDDKGAGFRIDEVLSEYNAYGKALDAMRELVALGHPLLDGGSIERRVLRVPRDAAAGWADELRREMSTWLSDLAHVRAQHSLLLLLSTAEARSLHGRLAAATTTATGAAAFGAAAAHMLPRLVGTVGGSSARTRDAIAAFARQYARAHPLSTSTAWPAPVGSFLSALRRALGSPPLPLRAGALTACAGLVGVYVHVLDNAPPELLLRLLVHIFAGRAPEAFEMLVCSKDTRPSDLHLFFQRVRVHTRRTYALVHVDALSSACQDDVTAFLLDRVRESEELRLHCVVDGPSMLQPAPWIRITHWNVASAASALPARQAAARQYTAAIVDGTCIRSVRVFASSVPGAGKTHLARKQLQLLRADTLVVCLSEAFDAADVSRLLAAHEARQHSVTDTRSAVFFQVQMGHFATLDGLAAALRPIAAFLYDLLVLRLVGGGGSEPPFALPSDAGWDVFVEVPSLVGHAADAAGVNQAAWYAEHALPLLWLVGTIVEPPAEFEVDERVRRVCKYLRAYSDGTINRKFGDGAPASKHVLLLLDVSGSMQGEKLDAAVDNMLAIFDGHMRAGDRLSLLVFDHAVRNVLSAVDDLGAGTRAALGGARNLCQGGGTDMYAAISAAADLALANPTDGESWIICLTDGESIGDVNAATTRLQRMERLHLAIIGVALAAHLVPRMTALCTPRADSKGQFIAAGESAHALGAAFATAVSLLPVSQTFDLDPRLADSECRAWLARYMPEHVRAPVKGLLLQTFWVKYLHRRVLALDESVEFNYNREHEQLGSTLMEVMLFEVDSALREGQERSWRSEAHRQLIYDFSHPDGPKFAIFATSPELIDAESRARLSSLGFALPSAAELATRDCLDASLARALSLQLDERGRLGCIDEFGFVLTLDFAVKLLHIHERVACGVPCVMEGETGVSKTALTRMYALLLTASCRELARTAARTELGQVDSALSMRWPGLCLENMPSGAPLECAVCAAEMLLGMAERLASPRRAAPPELLAAARAELDALRAPLGEAEGSQSSGEMTVLDGRALEATRSLLAFLREAAVIECFFAINVHAALTPADIRVQLQPARDAARALRTVRAERSPPVVVFLDEVNTSSCMGVFKALVLDRSLDGERLEDNIVVIAACNPKRTLAIGSAGVLRQDDLGRDWALGHYQVSALPGSLDAIKWRYGALGEEQERDFVACRLEQELTRAARGRGARAAAGAGVGAAAGAGAHGGGEGGAHMASLVCACMRLMRAFSEEHLRERIWLACPRLTRAVVAAEAAERAKTAVSLRDVQRVLVFRRFFAAESGELCAARPDAARRALLLALACVFYVRLDRPFRKRLLDTLREQPAEQLEHLTLDVALADAMERVLSNSDLPRGIARTEGLMENCFMALVCTLARVPLMIVGPPGSSKTLSVGVVETNARGEESRRAFFRPFERVEVFSYQCSRRSTSSDIETVFRRAIERQGANRGRARCVVFMDEAGLPDERRESLKVLHYYLEGASPARDTPDVSFIAITNHVLDAAKSNRCACLLRGEPDSDDLERIARGCLLELGKASAAVSSVASADAAEPLVGPLGAAGAPMLSQPVAGLPVECGTLTIGEFVRRLCAAYTSLLKDKERNGFDWFERAFGLRDFIHTLRMLRRRSEAGPTGFRTSRDALLVALSRNFGGVSPERFRAVVSAFVTQLFGGRVAREWVPSLLPDVVRVLDEAIADCAVGEDAPRYVLLIDESADESALRLPRWHGLATPARTTALVAGSAAAQVLKLSDFSDDMERRQVSLISAVKLGAAQGAYVELSGSEPVHESLYALFNQQFKEIVSKDGTVRRYANIAVGSYSKPCLVSASFRCALHLPVAQLADAPAAFLNRFEKHRLRVVDVLRARLARVPPGLAAAMLDARRTATAFAEELAAPGWLGGLVEQQTVDSVILDMLPRLDGLAPPIAPTAPVLDEALSGFASAASDGGALLLCAEAVDGARAHLTLRSSAALDELALDGLASAASWGGHALAGEWRRLTAAGAPAQEWRALVQCAIATADADARAGGADADRARDEPRGGIDGGGEAEEVPLAALSVARAALRHVLEREACERLLLLAPPEALLSARPALPPTLVRAYFESQEHFSLPRLVERAREAGGLHAVHARTTPAVHRLRDRRASGAADARPACGALGLPADVAVACLAHFPSEEAFREVVREWASAPGAPCLLLVADLAATSPERVTFARVVAEQCLVDARASSHGRHADDGHAEDGRNADEGPTRDEIGGGGGGARSASERTLVLLLHAPASRLGARAQRHPALFHAGWTHCALDGVGGEPDALDARVDGASADARDAREWCALACDLRREWDVTPCLRACAGAALRVASKRVRVRAPAAVDADADADADADTRPVELSLPERQRLVESFMRQEVPSMGGASVCELVCRRFAREWDHDSIELEVTTAAERLASGQLGVALGEEVGSALEATFCNFCAWLLHQLSADGSLLAHERQGRAPDGTGACSVELLRELLDLLRMPPLAELRLRVHSYALPPPHAVVASATLAADGVHVPLFAIVRAALDLAVDEAIGAVAPRADPDGALSGARDAWPQPAAIDAEARRASDAAGEHDATRTLVRWACARAACDAPFWETYVRQLVAHTAVLEPIPARALCAVIDVLVRCLEARLPAAPARSLVALHAAERAARAELLALVAVLAPIAQCCPDLGEAWARRAHGGSAEARAVDVAVRALRASLDAIVARAEPAGEAEVPSRECTAKLRSWSADCARLLRELPALLPPAERSAASGAAHVGGRARAGAERDGRGGGGASGVCSQLDALATLARVCAHGTPAHAREAVARLEARGARNHSLKAALDEVSELPAPAKATARDALVLWYLAPWRLAHRPPTAGEDVRCALAATGEPRALGRAETAAGSASDAGGILAEGGWHSSVEHGWRIALVGRALEPLDEDEGGWRPLGLSVDAVNCAEALLAETPDAPRTLSVGYVPDWLQVPPTDGGVPPTDGEVPPTDGGVPPTDGGVPPTDGGVPPTDGEVPPTDGGCEQPWPLADAVFCALLKRLLVRYGRQPLDQLVSLLALRPARPRATESPAVGGGDAALEGAGASAVGVDAGGASGVFDAVYTAAAEIFFLSRFAREAAMRASVGAGGAAADGGATAGPSAGVRREPVARLSGTAWVGARDAASRLLAARPELQRFALTLILRSHGQAAVEAALTSRDAFGCGSAWADEWRKQLLPPGEANVDALARAARMAALNARIVELHAAEDEKALTLRCCPACGRVTQRTEGCNTMECGRDAHTDAPIHPTVGCGARYDWQFARPYTKDTHALDALRAEVERAYERAAASERFWRELADWRLPHAFVAVMDAGGPEDALPTAALASALERAVDGGGARAPGAAVALRFLGVRRELRALRALPALVRLYLWLDSHFASLLTRARAAELTLGEVFGEAQLRSRFSASEARDARALWARARDGFNEHVRAEAGRLRHGACGAVNELTELTDDTRLLHVLSDGATLADGNDAILAVIAALVARHNDAIDAITRASPSTARAPLAVHPAAVSWRTLLSGDLLPHELGGARAGASTAFERDVEQFWRPRSCDFDLDALNAHIADQFVVRCRAIGDPDTQLRSRFRFRADAKGEGVGASVGADEAAALVAAVEDACAAGACACGMPVFTPEGLAREATARRPALHAVLHAAPYSQLRALLHGAKMLADIFAEVAVGLVRAPPHARRAADGGGSGAAGGAVGGAVSGAAGGAGGGEGWAAAPDRWTTRSILERSAAAGGGGGAGGGTPGACARAVRAPTDLLSMLELAQLDGAAAELVLSLRAPAELCAFARFLEAQLVSRAYDFAHLPLGVKQPLPAPVEAHMRTQRLRAARHRAVRGAAEEVEAALGFAERDYAGASDLTRPLGAYLLSVCGLERDGEAIARLVPAGARLQHVVALRVQLRELARHAAGFEDDARGAPAAADDAGAQLAWAWAPSVLDPDRARAEPSAAQGARGAPRARGGRLCLWFEAMAVHTGGGWSQDAARREAAIVISREWRARWRSRAATRAEAAATSAASAADGVRGALALATASPAADGEFNAAAPAVGEAAELAWVHVAGIDGATSTRPALGTTDAFRLATTDGAGKQLGLLIALWPALRLRAWPAIASLRERAERCAAPPIVLALVVLAAAAICAPIDLRDAVAVDVRSLCVAAAVCATAMAVAAAIHAWARDTPLTVAAWVARHALPLDLAARLRTVIGVRTLRDVLLLDEADVATLALLPLDRRKWETAVAELRRSSLARQR</sequence>
<keyword evidence="5" id="KW-1185">Reference proteome</keyword>
<evidence type="ECO:0000256" key="2">
    <source>
        <dbReference type="SAM" id="Phobius"/>
    </source>
</evidence>
<dbReference type="PANTHER" id="PTHR22605">
    <property type="entry name" value="RZ-TYPE DOMAIN-CONTAINING PROTEIN"/>
    <property type="match status" value="1"/>
</dbReference>
<dbReference type="Pfam" id="PF13519">
    <property type="entry name" value="VWA_2"/>
    <property type="match status" value="1"/>
</dbReference>
<dbReference type="InterPro" id="IPR036465">
    <property type="entry name" value="vWFA_dom_sf"/>
</dbReference>
<dbReference type="OrthoDB" id="2423195at2759"/>
<proteinExistence type="predicted"/>
<accession>A0A8J5XLW7</accession>
<dbReference type="InterPro" id="IPR031248">
    <property type="entry name" value="RNF213"/>
</dbReference>
<evidence type="ECO:0000313" key="5">
    <source>
        <dbReference type="Proteomes" id="UP000751190"/>
    </source>
</evidence>
<dbReference type="SMART" id="SM00327">
    <property type="entry name" value="VWA"/>
    <property type="match status" value="1"/>
</dbReference>
<dbReference type="GO" id="GO:0004842">
    <property type="term" value="F:ubiquitin-protein transferase activity"/>
    <property type="evidence" value="ECO:0007669"/>
    <property type="project" value="InterPro"/>
</dbReference>
<feature type="region of interest" description="Disordered" evidence="1">
    <location>
        <begin position="1"/>
        <end position="27"/>
    </location>
</feature>
<dbReference type="EMBL" id="JAGTXO010000014">
    <property type="protein sequence ID" value="KAG8464087.1"/>
    <property type="molecule type" value="Genomic_DNA"/>
</dbReference>
<feature type="compositionally biased region" description="Basic and acidic residues" evidence="1">
    <location>
        <begin position="3479"/>
        <end position="3489"/>
    </location>
</feature>
<comment type="caution">
    <text evidence="4">The sequence shown here is derived from an EMBL/GenBank/DDBJ whole genome shotgun (WGS) entry which is preliminary data.</text>
</comment>
<keyword evidence="2" id="KW-0472">Membrane</keyword>
<gene>
    <name evidence="4" type="ORF">KFE25_000255</name>
</gene>
<evidence type="ECO:0000313" key="4">
    <source>
        <dbReference type="EMBL" id="KAG8464087.1"/>
    </source>
</evidence>
<feature type="region of interest" description="Disordered" evidence="1">
    <location>
        <begin position="4216"/>
        <end position="4236"/>
    </location>
</feature>
<protein>
    <recommendedName>
        <fullName evidence="3">VWFA domain-containing protein</fullName>
    </recommendedName>
</protein>
<dbReference type="Gene3D" id="3.40.50.410">
    <property type="entry name" value="von Willebrand factor, type A domain"/>
    <property type="match status" value="1"/>
</dbReference>
<dbReference type="Proteomes" id="UP000751190">
    <property type="component" value="Unassembled WGS sequence"/>
</dbReference>
<organism evidence="4 5">
    <name type="scientific">Diacronema lutheri</name>
    <name type="common">Unicellular marine alga</name>
    <name type="synonym">Monochrysis lutheri</name>
    <dbReference type="NCBI Taxonomy" id="2081491"/>
    <lineage>
        <taxon>Eukaryota</taxon>
        <taxon>Haptista</taxon>
        <taxon>Haptophyta</taxon>
        <taxon>Pavlovophyceae</taxon>
        <taxon>Pavlovales</taxon>
        <taxon>Pavlovaceae</taxon>
        <taxon>Diacronema</taxon>
    </lineage>
</organism>
<feature type="compositionally biased region" description="Basic and acidic residues" evidence="1">
    <location>
        <begin position="3673"/>
        <end position="3695"/>
    </location>
</feature>